<organism evidence="1 2">
    <name type="scientific">Vibrio marisflavi CECT 7928</name>
    <dbReference type="NCBI Taxonomy" id="634439"/>
    <lineage>
        <taxon>Bacteria</taxon>
        <taxon>Pseudomonadati</taxon>
        <taxon>Pseudomonadota</taxon>
        <taxon>Gammaproteobacteria</taxon>
        <taxon>Vibrionales</taxon>
        <taxon>Vibrionaceae</taxon>
        <taxon>Vibrio</taxon>
    </lineage>
</organism>
<evidence type="ECO:0000313" key="1">
    <source>
        <dbReference type="EMBL" id="CAH0541799.1"/>
    </source>
</evidence>
<name>A0ABM9A8T5_9VIBR</name>
<dbReference type="EMBL" id="CAKLDM010000002">
    <property type="protein sequence ID" value="CAH0541799.1"/>
    <property type="molecule type" value="Genomic_DNA"/>
</dbReference>
<comment type="caution">
    <text evidence="1">The sequence shown here is derived from an EMBL/GenBank/DDBJ whole genome shotgun (WGS) entry which is preliminary data.</text>
</comment>
<keyword evidence="2" id="KW-1185">Reference proteome</keyword>
<evidence type="ECO:0008006" key="3">
    <source>
        <dbReference type="Google" id="ProtNLM"/>
    </source>
</evidence>
<sequence length="154" mass="18004">MKYNRRRWNNILILSIIAFILLLNLPNIIKSYLIEDEHPNQSYLLNPNKPLQSIQSNGWALENNQGEWLLSPKSTIAANELKERWQSLLGTNVDEPTFEALIPKLGASESVEVWYRDQEEPQRITLYKTPQFLLLKNWQEQWIAISVAPSYLLL</sequence>
<dbReference type="RefSeq" id="WP_237363290.1">
    <property type="nucleotide sequence ID" value="NZ_CAKLDM010000002.1"/>
</dbReference>
<dbReference type="Proteomes" id="UP000838748">
    <property type="component" value="Unassembled WGS sequence"/>
</dbReference>
<gene>
    <name evidence="1" type="ORF">VMF7928_03845</name>
</gene>
<accession>A0ABM9A8T5</accession>
<protein>
    <recommendedName>
        <fullName evidence="3">DUF4340 domain-containing protein</fullName>
    </recommendedName>
</protein>
<evidence type="ECO:0000313" key="2">
    <source>
        <dbReference type="Proteomes" id="UP000838748"/>
    </source>
</evidence>
<proteinExistence type="predicted"/>
<reference evidence="1" key="1">
    <citation type="submission" date="2021-11" db="EMBL/GenBank/DDBJ databases">
        <authorList>
            <person name="Rodrigo-Torres L."/>
            <person name="Arahal R. D."/>
            <person name="Lucena T."/>
        </authorList>
    </citation>
    <scope>NUCLEOTIDE SEQUENCE</scope>
    <source>
        <strain evidence="1">CECT 7928</strain>
    </source>
</reference>